<accession>A0A517N7K4</accession>
<keyword evidence="3" id="KW-1185">Reference proteome</keyword>
<gene>
    <name evidence="2" type="ORF">K227x_14920</name>
</gene>
<dbReference type="InterPro" id="IPR052559">
    <property type="entry name" value="V-haloperoxidase"/>
</dbReference>
<evidence type="ECO:0000256" key="1">
    <source>
        <dbReference type="SAM" id="MobiDB-lite"/>
    </source>
</evidence>
<proteinExistence type="predicted"/>
<protein>
    <submittedName>
        <fullName evidence="2">PAP2 superfamily protein</fullName>
    </submittedName>
</protein>
<sequence length="633" mass="69862">MSKKKTARKSTQKPKASTKRKTKTTQRKTATAAKDCRSVFGARLTVAAESPTARFSKGLDHDPTTGEVNASQFQNLVDQLKKLNADPGQAAKRKFQLRNKTCDSLRRFVNPQSGWSLDTEVTDPCCYEIPAPPDLNSQEEAAEMIELYWMAILRDVPFAQWDDHPMVAAAAGEISTLPLFVNRDDPNGDPTTSGFETLSVTSKSLFRGGELARFADKNAGISENVGPYLSQFLLHEIPYGTLRIPQRCIHAAAGVDYMTDWSEWLHVQDGERRNPNQNLVGQHDPSQRRYLSTMRDLATYVHYDALYEAYLNAALILLGGGYPSNPGNPYGPGCSVMGTGQDQRPHEHEEYLKSANRGAPKYPDQDGFGTFGGPQVLSQVTEVATRALKAVWRQKWTHLRLRPEAYAALVHRSIVDEVPVPYEDFDIEVERILRASSALDRLTSSRGKRRGRGHRPEPNALLPMAYPEGSPTHPSYGAGHATVAGACVTVLKSFFDGSVQFIGPVESTADGGHLVPYQGMDAHSGKMTVELELNKLAANIATGRNMAGVHWRSDYTQSVLLGQRVAIDMLYRKSATYTEEYCIEFNSFGGKPIEIHSGQVKFAGKKLNLPELKRGRCLEASECDIAKALSTVV</sequence>
<dbReference type="SUPFAM" id="SSF48317">
    <property type="entry name" value="Acid phosphatase/Vanadium-dependent haloperoxidase"/>
    <property type="match status" value="1"/>
</dbReference>
<dbReference type="InterPro" id="IPR016119">
    <property type="entry name" value="Br/Cl_peroxidase_C"/>
</dbReference>
<feature type="region of interest" description="Disordered" evidence="1">
    <location>
        <begin position="443"/>
        <end position="463"/>
    </location>
</feature>
<evidence type="ECO:0000313" key="2">
    <source>
        <dbReference type="EMBL" id="QDT03112.1"/>
    </source>
</evidence>
<feature type="region of interest" description="Disordered" evidence="1">
    <location>
        <begin position="1"/>
        <end position="32"/>
    </location>
</feature>
<dbReference type="KEGG" id="rlc:K227x_14920"/>
<dbReference type="PANTHER" id="PTHR34599:SF1">
    <property type="entry name" value="PHOSPHATIDIC ACID PHOSPHATASE TYPE 2_HALOPEROXIDASE DOMAIN-CONTAINING PROTEIN"/>
    <property type="match status" value="1"/>
</dbReference>
<evidence type="ECO:0000313" key="3">
    <source>
        <dbReference type="Proteomes" id="UP000318538"/>
    </source>
</evidence>
<dbReference type="Gene3D" id="1.10.606.10">
    <property type="entry name" value="Vanadium-containing Chloroperoxidase, domain 2"/>
    <property type="match status" value="1"/>
</dbReference>
<name>A0A517N7K4_9BACT</name>
<reference evidence="2 3" key="1">
    <citation type="submission" date="2019-02" db="EMBL/GenBank/DDBJ databases">
        <title>Deep-cultivation of Planctomycetes and their phenomic and genomic characterization uncovers novel biology.</title>
        <authorList>
            <person name="Wiegand S."/>
            <person name="Jogler M."/>
            <person name="Boedeker C."/>
            <person name="Pinto D."/>
            <person name="Vollmers J."/>
            <person name="Rivas-Marin E."/>
            <person name="Kohn T."/>
            <person name="Peeters S.H."/>
            <person name="Heuer A."/>
            <person name="Rast P."/>
            <person name="Oberbeckmann S."/>
            <person name="Bunk B."/>
            <person name="Jeske O."/>
            <person name="Meyerdierks A."/>
            <person name="Storesund J.E."/>
            <person name="Kallscheuer N."/>
            <person name="Luecker S."/>
            <person name="Lage O.M."/>
            <person name="Pohl T."/>
            <person name="Merkel B.J."/>
            <person name="Hornburger P."/>
            <person name="Mueller R.-W."/>
            <person name="Bruemmer F."/>
            <person name="Labrenz M."/>
            <person name="Spormann A.M."/>
            <person name="Op den Camp H."/>
            <person name="Overmann J."/>
            <person name="Amann R."/>
            <person name="Jetten M.S.M."/>
            <person name="Mascher T."/>
            <person name="Medema M.H."/>
            <person name="Devos D.P."/>
            <person name="Kaster A.-K."/>
            <person name="Ovreas L."/>
            <person name="Rohde M."/>
            <person name="Galperin M.Y."/>
            <person name="Jogler C."/>
        </authorList>
    </citation>
    <scope>NUCLEOTIDE SEQUENCE [LARGE SCALE GENOMIC DNA]</scope>
    <source>
        <strain evidence="2 3">K22_7</strain>
    </source>
</reference>
<dbReference type="AlphaFoldDB" id="A0A517N7K4"/>
<dbReference type="GO" id="GO:0004601">
    <property type="term" value="F:peroxidase activity"/>
    <property type="evidence" value="ECO:0007669"/>
    <property type="project" value="InterPro"/>
</dbReference>
<dbReference type="CDD" id="cd03398">
    <property type="entry name" value="PAP2_haloperoxidase"/>
    <property type="match status" value="1"/>
</dbReference>
<organism evidence="2 3">
    <name type="scientific">Rubripirellula lacrimiformis</name>
    <dbReference type="NCBI Taxonomy" id="1930273"/>
    <lineage>
        <taxon>Bacteria</taxon>
        <taxon>Pseudomonadati</taxon>
        <taxon>Planctomycetota</taxon>
        <taxon>Planctomycetia</taxon>
        <taxon>Pirellulales</taxon>
        <taxon>Pirellulaceae</taxon>
        <taxon>Rubripirellula</taxon>
    </lineage>
</organism>
<dbReference type="PANTHER" id="PTHR34599">
    <property type="entry name" value="PEROXIDASE-RELATED"/>
    <property type="match status" value="1"/>
</dbReference>
<dbReference type="EMBL" id="CP036525">
    <property type="protein sequence ID" value="QDT03112.1"/>
    <property type="molecule type" value="Genomic_DNA"/>
</dbReference>
<feature type="compositionally biased region" description="Basic residues" evidence="1">
    <location>
        <begin position="1"/>
        <end position="26"/>
    </location>
</feature>
<dbReference type="Proteomes" id="UP000318538">
    <property type="component" value="Chromosome"/>
</dbReference>
<dbReference type="InterPro" id="IPR036938">
    <property type="entry name" value="PAP2/HPO_sf"/>
</dbReference>